<organism evidence="1 2">
    <name type="scientific">Haladaptatus pallidirubidus</name>
    <dbReference type="NCBI Taxonomy" id="1008152"/>
    <lineage>
        <taxon>Archaea</taxon>
        <taxon>Methanobacteriati</taxon>
        <taxon>Methanobacteriota</taxon>
        <taxon>Stenosarchaea group</taxon>
        <taxon>Halobacteria</taxon>
        <taxon>Halobacteriales</taxon>
        <taxon>Haladaptataceae</taxon>
        <taxon>Haladaptatus</taxon>
    </lineage>
</organism>
<comment type="caution">
    <text evidence="1">The sequence shown here is derived from an EMBL/GenBank/DDBJ whole genome shotgun (WGS) entry which is preliminary data.</text>
</comment>
<dbReference type="Proteomes" id="UP001501729">
    <property type="component" value="Unassembled WGS sequence"/>
</dbReference>
<evidence type="ECO:0000313" key="1">
    <source>
        <dbReference type="EMBL" id="GAA5063964.1"/>
    </source>
</evidence>
<dbReference type="NCBIfam" id="NF003035">
    <property type="entry name" value="PRK03922.1"/>
    <property type="match status" value="1"/>
</dbReference>
<dbReference type="EMBL" id="BAABKX010000030">
    <property type="protein sequence ID" value="GAA5063964.1"/>
    <property type="molecule type" value="Genomic_DNA"/>
</dbReference>
<name>A0AAV3UQU6_9EURY</name>
<sequence>MDCQVVVEAAIPVSHVDTVDEALRIAIAKTGEMLNPGLNYVEIEPETRTAPSGEALSPAFVVADNALIALTLEMTVFNVENEVHASRVALTEIGQQLDDISLTVREIETLADTNGDQTNDDVTQQQ</sequence>
<accession>A0AAV3UQU6</accession>
<proteinExistence type="predicted"/>
<evidence type="ECO:0000313" key="2">
    <source>
        <dbReference type="Proteomes" id="UP001501729"/>
    </source>
</evidence>
<reference evidence="1 2" key="1">
    <citation type="journal article" date="2019" name="Int. J. Syst. Evol. Microbiol.">
        <title>The Global Catalogue of Microorganisms (GCM) 10K type strain sequencing project: providing services to taxonomists for standard genome sequencing and annotation.</title>
        <authorList>
            <consortium name="The Broad Institute Genomics Platform"/>
            <consortium name="The Broad Institute Genome Sequencing Center for Infectious Disease"/>
            <person name="Wu L."/>
            <person name="Ma J."/>
        </authorList>
    </citation>
    <scope>NUCLEOTIDE SEQUENCE [LARGE SCALE GENOMIC DNA]</scope>
    <source>
        <strain evidence="1 2">JCM 17504</strain>
    </source>
</reference>
<dbReference type="PANTHER" id="PTHR42199">
    <property type="entry name" value="UPF0212 PROTEIN MJ0068"/>
    <property type="match status" value="1"/>
</dbReference>
<dbReference type="PANTHER" id="PTHR42199:SF1">
    <property type="entry name" value="UPF0212 PROTEIN TK1194"/>
    <property type="match status" value="1"/>
</dbReference>
<dbReference type="AlphaFoldDB" id="A0AAV3UQU6"/>
<keyword evidence="2" id="KW-1185">Reference proteome</keyword>
<dbReference type="RefSeq" id="WP_227778719.1">
    <property type="nucleotide sequence ID" value="NZ_BAABKX010000030.1"/>
</dbReference>
<protein>
    <submittedName>
        <fullName evidence="1">DUF555 domain-containing protein</fullName>
    </submittedName>
</protein>
<dbReference type="GeneID" id="68617496"/>
<gene>
    <name evidence="1" type="ORF">GCM10025751_52940</name>
</gene>
<dbReference type="InterPro" id="IPR007564">
    <property type="entry name" value="UPF0212"/>
</dbReference>
<dbReference type="Pfam" id="PF04475">
    <property type="entry name" value="DUF555"/>
    <property type="match status" value="1"/>
</dbReference>